<dbReference type="Proteomes" id="UP001597318">
    <property type="component" value="Unassembled WGS sequence"/>
</dbReference>
<dbReference type="InterPro" id="IPR000073">
    <property type="entry name" value="AB_hydrolase_1"/>
</dbReference>
<gene>
    <name evidence="2" type="ORF">ACFSKK_00870</name>
</gene>
<proteinExistence type="predicted"/>
<dbReference type="PANTHER" id="PTHR43798:SF33">
    <property type="entry name" value="HYDROLASE, PUTATIVE (AFU_ORTHOLOGUE AFUA_2G14860)-RELATED"/>
    <property type="match status" value="1"/>
</dbReference>
<dbReference type="PRINTS" id="PR00111">
    <property type="entry name" value="ABHYDROLASE"/>
</dbReference>
<reference evidence="3" key="1">
    <citation type="journal article" date="2019" name="Int. J. Syst. Evol. Microbiol.">
        <title>The Global Catalogue of Microorganisms (GCM) 10K type strain sequencing project: providing services to taxonomists for standard genome sequencing and annotation.</title>
        <authorList>
            <consortium name="The Broad Institute Genomics Platform"/>
            <consortium name="The Broad Institute Genome Sequencing Center for Infectious Disease"/>
            <person name="Wu L."/>
            <person name="Ma J."/>
        </authorList>
    </citation>
    <scope>NUCLEOTIDE SEQUENCE [LARGE SCALE GENOMIC DNA]</scope>
    <source>
        <strain evidence="3">CGMCC 1.15474</strain>
    </source>
</reference>
<dbReference type="InterPro" id="IPR000639">
    <property type="entry name" value="Epox_hydrolase-like"/>
</dbReference>
<evidence type="ECO:0000259" key="1">
    <source>
        <dbReference type="Pfam" id="PF00561"/>
    </source>
</evidence>
<dbReference type="PRINTS" id="PR00412">
    <property type="entry name" value="EPOXHYDRLASE"/>
</dbReference>
<keyword evidence="2" id="KW-0378">Hydrolase</keyword>
<dbReference type="InterPro" id="IPR050266">
    <property type="entry name" value="AB_hydrolase_sf"/>
</dbReference>
<evidence type="ECO:0000313" key="2">
    <source>
        <dbReference type="EMBL" id="MFD2212258.1"/>
    </source>
</evidence>
<dbReference type="SUPFAM" id="SSF53474">
    <property type="entry name" value="alpha/beta-Hydrolases"/>
    <property type="match status" value="1"/>
</dbReference>
<keyword evidence="3" id="KW-1185">Reference proteome</keyword>
<evidence type="ECO:0000313" key="3">
    <source>
        <dbReference type="Proteomes" id="UP001597318"/>
    </source>
</evidence>
<sequence>MNKKGRKKMVLLILGSFFLLVMTLFLYNQIQFHRMESKYPPQGDFVEVDGLKLHYISKGTGKPIVFLHGGVLSSEDFSEVIELAATKGYHAIAFDRPGYGHSERPEGKEVTPITQAKLIHQALKKLKIQEPIILVGHSWSGTMTMSYALQFPEHVSGLITLGGAMYKEGYPAENGDPLSKVITTPVIGDLIMNTLLATPLGTTMGKTTTESTFAPEKIPEGYQEKLLALWGRPNQFKANREDILAFPETSKIVSRHYPKIESPTIILVGENDPFGTLEMGKRLEADLPNSKLITLPNVAHMIPENHPEEVIKAMEELELLMTK</sequence>
<comment type="caution">
    <text evidence="2">The sequence shown here is derived from an EMBL/GenBank/DDBJ whole genome shotgun (WGS) entry which is preliminary data.</text>
</comment>
<accession>A0ABW5BTV5</accession>
<protein>
    <submittedName>
        <fullName evidence="2">Alpha/beta fold hydrolase</fullName>
    </submittedName>
</protein>
<dbReference type="PANTHER" id="PTHR43798">
    <property type="entry name" value="MONOACYLGLYCEROL LIPASE"/>
    <property type="match status" value="1"/>
</dbReference>
<organism evidence="2 3">
    <name type="scientific">Metabacillus endolithicus</name>
    <dbReference type="NCBI Taxonomy" id="1535204"/>
    <lineage>
        <taxon>Bacteria</taxon>
        <taxon>Bacillati</taxon>
        <taxon>Bacillota</taxon>
        <taxon>Bacilli</taxon>
        <taxon>Bacillales</taxon>
        <taxon>Bacillaceae</taxon>
        <taxon>Metabacillus</taxon>
    </lineage>
</organism>
<feature type="domain" description="AB hydrolase-1" evidence="1">
    <location>
        <begin position="62"/>
        <end position="307"/>
    </location>
</feature>
<dbReference type="Pfam" id="PF00561">
    <property type="entry name" value="Abhydrolase_1"/>
    <property type="match status" value="1"/>
</dbReference>
<dbReference type="InterPro" id="IPR029058">
    <property type="entry name" value="AB_hydrolase_fold"/>
</dbReference>
<dbReference type="Gene3D" id="3.40.50.1820">
    <property type="entry name" value="alpha/beta hydrolase"/>
    <property type="match status" value="1"/>
</dbReference>
<dbReference type="GO" id="GO:0016787">
    <property type="term" value="F:hydrolase activity"/>
    <property type="evidence" value="ECO:0007669"/>
    <property type="project" value="UniProtKB-KW"/>
</dbReference>
<dbReference type="EMBL" id="JBHUIK010000001">
    <property type="protein sequence ID" value="MFD2212258.1"/>
    <property type="molecule type" value="Genomic_DNA"/>
</dbReference>
<name>A0ABW5BTV5_9BACI</name>
<dbReference type="RefSeq" id="WP_247342734.1">
    <property type="nucleotide sequence ID" value="NZ_CP095550.1"/>
</dbReference>